<dbReference type="Proteomes" id="UP001150581">
    <property type="component" value="Unassembled WGS sequence"/>
</dbReference>
<reference evidence="1" key="1">
    <citation type="submission" date="2022-07" db="EMBL/GenBank/DDBJ databases">
        <title>Phylogenomic reconstructions and comparative analyses of Kickxellomycotina fungi.</title>
        <authorList>
            <person name="Reynolds N.K."/>
            <person name="Stajich J.E."/>
            <person name="Barry K."/>
            <person name="Grigoriev I.V."/>
            <person name="Crous P."/>
            <person name="Smith M.E."/>
        </authorList>
    </citation>
    <scope>NUCLEOTIDE SEQUENCE</scope>
    <source>
        <strain evidence="1">Benny 63K</strain>
    </source>
</reference>
<sequence>MTRCVLMCEILLRHKSKVFLIDEFRTSKFCLACHFKMEKHHWVPNPHKVSKSNCKPKPKQTDSDTATDALLPASSLSANIIEAYGPKCG</sequence>
<evidence type="ECO:0000313" key="2">
    <source>
        <dbReference type="Proteomes" id="UP001150581"/>
    </source>
</evidence>
<dbReference type="EMBL" id="JANBPG010002201">
    <property type="protein sequence ID" value="KAJ1886679.1"/>
    <property type="molecule type" value="Genomic_DNA"/>
</dbReference>
<keyword evidence="2" id="KW-1185">Reference proteome</keyword>
<comment type="caution">
    <text evidence="1">The sequence shown here is derived from an EMBL/GenBank/DDBJ whole genome shotgun (WGS) entry which is preliminary data.</text>
</comment>
<accession>A0ACC1I994</accession>
<gene>
    <name evidence="1" type="ORF">LPJ66_009512</name>
</gene>
<name>A0ACC1I994_9FUNG</name>
<protein>
    <submittedName>
        <fullName evidence="1">Uncharacterized protein</fullName>
    </submittedName>
</protein>
<organism evidence="1 2">
    <name type="scientific">Kickxella alabastrina</name>
    <dbReference type="NCBI Taxonomy" id="61397"/>
    <lineage>
        <taxon>Eukaryota</taxon>
        <taxon>Fungi</taxon>
        <taxon>Fungi incertae sedis</taxon>
        <taxon>Zoopagomycota</taxon>
        <taxon>Kickxellomycotina</taxon>
        <taxon>Kickxellomycetes</taxon>
        <taxon>Kickxellales</taxon>
        <taxon>Kickxellaceae</taxon>
        <taxon>Kickxella</taxon>
    </lineage>
</organism>
<evidence type="ECO:0000313" key="1">
    <source>
        <dbReference type="EMBL" id="KAJ1886679.1"/>
    </source>
</evidence>
<proteinExistence type="predicted"/>